<dbReference type="EMBL" id="WMJZ01000005">
    <property type="protein sequence ID" value="MTH45799.1"/>
    <property type="molecule type" value="Genomic_DNA"/>
</dbReference>
<dbReference type="OrthoDB" id="9798761at2"/>
<dbReference type="PANTHER" id="PTHR35149">
    <property type="entry name" value="SLL5132 PROTEIN"/>
    <property type="match status" value="1"/>
</dbReference>
<evidence type="ECO:0000313" key="4">
    <source>
        <dbReference type="Proteomes" id="UP000477739"/>
    </source>
</evidence>
<keyword evidence="4" id="KW-1185">Reference proteome</keyword>
<dbReference type="Pfam" id="PF07510">
    <property type="entry name" value="GmrSD_C"/>
    <property type="match status" value="1"/>
</dbReference>
<comment type="caution">
    <text evidence="3">The sequence shown here is derived from an EMBL/GenBank/DDBJ whole genome shotgun (WGS) entry which is preliminary data.</text>
</comment>
<evidence type="ECO:0000259" key="1">
    <source>
        <dbReference type="Pfam" id="PF03235"/>
    </source>
</evidence>
<name>A0A6L6IGP8_9ENTR</name>
<protein>
    <submittedName>
        <fullName evidence="3">DUF262 domain-containing protein</fullName>
    </submittedName>
</protein>
<dbReference type="PANTHER" id="PTHR35149:SF2">
    <property type="entry name" value="DUF262 DOMAIN-CONTAINING PROTEIN"/>
    <property type="match status" value="1"/>
</dbReference>
<accession>A0A6L6IGP8</accession>
<gene>
    <name evidence="3" type="ORF">GJV78_05870</name>
</gene>
<organism evidence="3 4">
    <name type="scientific">Intestinirhabdus alba</name>
    <dbReference type="NCBI Taxonomy" id="2899544"/>
    <lineage>
        <taxon>Bacteria</taxon>
        <taxon>Pseudomonadati</taxon>
        <taxon>Pseudomonadota</taxon>
        <taxon>Gammaproteobacteria</taxon>
        <taxon>Enterobacterales</taxon>
        <taxon>Enterobacteriaceae</taxon>
        <taxon>Intestinirhabdus</taxon>
    </lineage>
</organism>
<sequence length="584" mass="68427">MEFKAHPLSVDNLFSLRKQYYVSRNQREFSWVEEQLQEFWFDLLSNIKLIDDKFEHQEYFLGTIVLAGNEDGFRLSIVDGQQRLTIITILICAICQRLKELDNESIGKSFYDNYIEGVSIDEGDDNKDSDKYFKLDRQSDSDFFKLAIQFYNKTNENTNNLEDELLKQAFNYFYEKLTSIETIVEKFQIQPEKVDSQAIIKFIRAVAKQLTTKIKIIRVIVDNEDDAYVIFEILNARGMDLDSADLIKNKIFSDMRKSHPVDYAEKGWNKMINDFSDRNKNFKLTNYIRHWWSGHYAVVSEGSLYKSFKQKIIEGEINSESFLTKISNDASVYAKILDPRFDDWREQHAKQIYYSLLSLKIFNVSICRPFLLSLFEAFSCKKIRYNELSSTLKMIEKFHFLFNAIGSQRPSGVENTYSFAARRLLEAKSKHEARGVLLELKEKLINRVPSESTFVQKFKEIKYTKKKTTHRRLIQYIYATIERNIRGNDEVVPLDITLEHITPQATGLHYIGMVGNLLPLGSSGNLQAKTANFTKKVKIYNKSNFIYTKKFCEENKNVDTWDEEKINNKTEEIALLAYNTVWKI</sequence>
<evidence type="ECO:0000313" key="3">
    <source>
        <dbReference type="EMBL" id="MTH45799.1"/>
    </source>
</evidence>
<reference evidence="3 4" key="1">
    <citation type="submission" date="2019-11" db="EMBL/GenBank/DDBJ databases">
        <title>Escherichia alba sp. nov. isolated from the gut of plastic-eating superworms Zophobas atratus.</title>
        <authorList>
            <person name="Yang Y."/>
        </authorList>
    </citation>
    <scope>NUCLEOTIDE SEQUENCE [LARGE SCALE GENOMIC DNA]</scope>
    <source>
        <strain evidence="4">BIT-B35</strain>
    </source>
</reference>
<dbReference type="AlphaFoldDB" id="A0A6L6IGP8"/>
<feature type="domain" description="GmrSD restriction endonucleases N-terminal" evidence="1">
    <location>
        <begin position="12"/>
        <end position="252"/>
    </location>
</feature>
<evidence type="ECO:0000259" key="2">
    <source>
        <dbReference type="Pfam" id="PF07510"/>
    </source>
</evidence>
<dbReference type="Pfam" id="PF03235">
    <property type="entry name" value="GmrSD_N"/>
    <property type="match status" value="1"/>
</dbReference>
<dbReference type="InterPro" id="IPR011089">
    <property type="entry name" value="GmrSD_C"/>
</dbReference>
<dbReference type="Proteomes" id="UP000477739">
    <property type="component" value="Unassembled WGS sequence"/>
</dbReference>
<feature type="domain" description="GmrSD restriction endonucleases C-terminal" evidence="2">
    <location>
        <begin position="450"/>
        <end position="574"/>
    </location>
</feature>
<dbReference type="InterPro" id="IPR004919">
    <property type="entry name" value="GmrSD_N"/>
</dbReference>
<proteinExistence type="predicted"/>